<evidence type="ECO:0000256" key="4">
    <source>
        <dbReference type="ARBA" id="ARBA00022618"/>
    </source>
</evidence>
<dbReference type="GO" id="GO:0030428">
    <property type="term" value="C:cell septum"/>
    <property type="evidence" value="ECO:0007669"/>
    <property type="project" value="TreeGrafter"/>
</dbReference>
<keyword evidence="4 11" id="KW-0132">Cell division</keyword>
<dbReference type="InterPro" id="IPR036192">
    <property type="entry name" value="Cell_div_ZapA-like_sf"/>
</dbReference>
<evidence type="ECO:0000256" key="7">
    <source>
        <dbReference type="ARBA" id="ARBA00024910"/>
    </source>
</evidence>
<reference evidence="12" key="1">
    <citation type="submission" date="2017-02" db="EMBL/GenBank/DDBJ databases">
        <authorList>
            <person name="Varghese N."/>
            <person name="Submissions S."/>
        </authorList>
    </citation>
    <scope>NUCLEOTIDE SEQUENCE [LARGE SCALE GENOMIC DNA]</scope>
    <source>
        <strain evidence="12">ATCC BAA-73</strain>
    </source>
</reference>
<dbReference type="InterPro" id="IPR007838">
    <property type="entry name" value="Cell_div_ZapA-like"/>
</dbReference>
<gene>
    <name evidence="11" type="ORF">SAMN02745118_02617</name>
</gene>
<evidence type="ECO:0000313" key="11">
    <source>
        <dbReference type="EMBL" id="SKA04840.1"/>
    </source>
</evidence>
<keyword evidence="5" id="KW-0717">Septation</keyword>
<dbReference type="GO" id="GO:0005829">
    <property type="term" value="C:cytosol"/>
    <property type="evidence" value="ECO:0007669"/>
    <property type="project" value="TreeGrafter"/>
</dbReference>
<keyword evidence="10" id="KW-0175">Coiled coil</keyword>
<dbReference type="PANTHER" id="PTHR34981">
    <property type="entry name" value="CELL DIVISION PROTEIN ZAPA"/>
    <property type="match status" value="1"/>
</dbReference>
<dbReference type="EMBL" id="FUWM01000029">
    <property type="protein sequence ID" value="SKA04840.1"/>
    <property type="molecule type" value="Genomic_DNA"/>
</dbReference>
<feature type="coiled-coil region" evidence="10">
    <location>
        <begin position="98"/>
        <end position="139"/>
    </location>
</feature>
<dbReference type="RefSeq" id="WP_078811024.1">
    <property type="nucleotide sequence ID" value="NZ_FUWM01000029.1"/>
</dbReference>
<organism evidence="11 12">
    <name type="scientific">Selenihalanaerobacter shriftii</name>
    <dbReference type="NCBI Taxonomy" id="142842"/>
    <lineage>
        <taxon>Bacteria</taxon>
        <taxon>Bacillati</taxon>
        <taxon>Bacillota</taxon>
        <taxon>Clostridia</taxon>
        <taxon>Halanaerobiales</taxon>
        <taxon>Halobacteroidaceae</taxon>
        <taxon>Selenihalanaerobacter</taxon>
    </lineage>
</organism>
<name>A0A1T4QM49_9FIRM</name>
<comment type="subcellular location">
    <subcellularLocation>
        <location evidence="1">Cytoplasm</location>
    </subcellularLocation>
</comment>
<evidence type="ECO:0000256" key="9">
    <source>
        <dbReference type="ARBA" id="ARBA00033158"/>
    </source>
</evidence>
<dbReference type="GO" id="GO:0000921">
    <property type="term" value="P:septin ring assembly"/>
    <property type="evidence" value="ECO:0007669"/>
    <property type="project" value="TreeGrafter"/>
</dbReference>
<evidence type="ECO:0000256" key="5">
    <source>
        <dbReference type="ARBA" id="ARBA00023210"/>
    </source>
</evidence>
<keyword evidence="3" id="KW-0963">Cytoplasm</keyword>
<evidence type="ECO:0000256" key="2">
    <source>
        <dbReference type="ARBA" id="ARBA00015195"/>
    </source>
</evidence>
<comment type="subunit">
    <text evidence="8">Homodimer. Interacts with FtsZ.</text>
</comment>
<evidence type="ECO:0000256" key="8">
    <source>
        <dbReference type="ARBA" id="ARBA00026068"/>
    </source>
</evidence>
<evidence type="ECO:0000313" key="12">
    <source>
        <dbReference type="Proteomes" id="UP000190625"/>
    </source>
</evidence>
<evidence type="ECO:0000256" key="10">
    <source>
        <dbReference type="SAM" id="Coils"/>
    </source>
</evidence>
<evidence type="ECO:0000256" key="1">
    <source>
        <dbReference type="ARBA" id="ARBA00004496"/>
    </source>
</evidence>
<proteinExistence type="predicted"/>
<comment type="function">
    <text evidence="7">Activator of cell division through the inhibition of FtsZ GTPase activity, therefore promoting FtsZ assembly into bundles of protofilaments necessary for the formation of the division Z ring. It is recruited early at mid-cell but it is not essential for cell division.</text>
</comment>
<sequence length="158" mass="18894">MSKEGKNDDKKVKVMIFGDEYVIKAEESAEYIKQVAQSVNDEIEKVNNQNNRLSRIRIMVLSSLHLADKYYKAEEEKKTIKNKFKTSKTKEYRRDQQYKELSNEHNNLKKKYETLQKKYDAIKKAHNKLEQKYTGLKKDYCELEEEYDAFLTEFGKED</sequence>
<dbReference type="GO" id="GO:0043093">
    <property type="term" value="P:FtsZ-dependent cytokinesis"/>
    <property type="evidence" value="ECO:0007669"/>
    <property type="project" value="TreeGrafter"/>
</dbReference>
<dbReference type="AlphaFoldDB" id="A0A1T4QM49"/>
<dbReference type="STRING" id="142842.SAMN02745118_02617"/>
<dbReference type="InterPro" id="IPR053712">
    <property type="entry name" value="Bac_CellDiv_Activator"/>
</dbReference>
<dbReference type="PANTHER" id="PTHR34981:SF1">
    <property type="entry name" value="CELL DIVISION PROTEIN ZAPA"/>
    <property type="match status" value="1"/>
</dbReference>
<dbReference type="Gene3D" id="6.10.250.790">
    <property type="match status" value="1"/>
</dbReference>
<dbReference type="SUPFAM" id="SSF102829">
    <property type="entry name" value="Cell division protein ZapA-like"/>
    <property type="match status" value="1"/>
</dbReference>
<keyword evidence="6" id="KW-0131">Cell cycle</keyword>
<dbReference type="GO" id="GO:0032153">
    <property type="term" value="C:cell division site"/>
    <property type="evidence" value="ECO:0007669"/>
    <property type="project" value="TreeGrafter"/>
</dbReference>
<dbReference type="GO" id="GO:0000917">
    <property type="term" value="P:division septum assembly"/>
    <property type="evidence" value="ECO:0007669"/>
    <property type="project" value="UniProtKB-KW"/>
</dbReference>
<evidence type="ECO:0000256" key="3">
    <source>
        <dbReference type="ARBA" id="ARBA00022490"/>
    </source>
</evidence>
<dbReference type="Pfam" id="PF05164">
    <property type="entry name" value="ZapA"/>
    <property type="match status" value="1"/>
</dbReference>
<accession>A0A1T4QM49</accession>
<protein>
    <recommendedName>
        <fullName evidence="2">Cell division protein ZapA</fullName>
    </recommendedName>
    <alternativeName>
        <fullName evidence="9">Z ring-associated protein ZapA</fullName>
    </alternativeName>
</protein>
<keyword evidence="12" id="KW-1185">Reference proteome</keyword>
<dbReference type="Proteomes" id="UP000190625">
    <property type="component" value="Unassembled WGS sequence"/>
</dbReference>
<evidence type="ECO:0000256" key="6">
    <source>
        <dbReference type="ARBA" id="ARBA00023306"/>
    </source>
</evidence>
<dbReference type="OrthoDB" id="1826286at2"/>